<dbReference type="EMBL" id="DOZN01000020">
    <property type="protein sequence ID" value="HCC42452.1"/>
    <property type="molecule type" value="Genomic_DNA"/>
</dbReference>
<accession>A0A3D0ZQY9</accession>
<reference evidence="2 3" key="1">
    <citation type="journal article" date="2018" name="Nat. Biotechnol.">
        <title>A standardized bacterial taxonomy based on genome phylogeny substantially revises the tree of life.</title>
        <authorList>
            <person name="Parks D.H."/>
            <person name="Chuvochina M."/>
            <person name="Waite D.W."/>
            <person name="Rinke C."/>
            <person name="Skarshewski A."/>
            <person name="Chaumeil P.A."/>
            <person name="Hugenholtz P."/>
        </authorList>
    </citation>
    <scope>NUCLEOTIDE SEQUENCE [LARGE SCALE GENOMIC DNA]</scope>
    <source>
        <strain evidence="2">UBA11701</strain>
    </source>
</reference>
<gene>
    <name evidence="2" type="ORF">DEP93_03185</name>
</gene>
<feature type="domain" description="Glycosyltransferase 2-like" evidence="1">
    <location>
        <begin position="13"/>
        <end position="177"/>
    </location>
</feature>
<evidence type="ECO:0000313" key="2">
    <source>
        <dbReference type="EMBL" id="HCC42452.1"/>
    </source>
</evidence>
<comment type="caution">
    <text evidence="2">The sequence shown here is derived from an EMBL/GenBank/DDBJ whole genome shotgun (WGS) entry which is preliminary data.</text>
</comment>
<dbReference type="InterPro" id="IPR029044">
    <property type="entry name" value="Nucleotide-diphossugar_trans"/>
</dbReference>
<dbReference type="Proteomes" id="UP000263336">
    <property type="component" value="Unassembled WGS sequence"/>
</dbReference>
<dbReference type="AlphaFoldDB" id="A0A3D0ZQY9"/>
<dbReference type="Pfam" id="PF00535">
    <property type="entry name" value="Glycos_transf_2"/>
    <property type="match status" value="1"/>
</dbReference>
<evidence type="ECO:0000259" key="1">
    <source>
        <dbReference type="Pfam" id="PF00535"/>
    </source>
</evidence>
<dbReference type="PANTHER" id="PTHR10859">
    <property type="entry name" value="GLYCOSYL TRANSFERASE"/>
    <property type="match status" value="1"/>
</dbReference>
<dbReference type="PANTHER" id="PTHR10859:SF91">
    <property type="entry name" value="DOLICHYL-PHOSPHATE BETA-GLUCOSYLTRANSFERASE"/>
    <property type="match status" value="1"/>
</dbReference>
<dbReference type="SUPFAM" id="SSF53448">
    <property type="entry name" value="Nucleotide-diphospho-sugar transferases"/>
    <property type="match status" value="1"/>
</dbReference>
<name>A0A3D0ZQY9_UNCKA</name>
<dbReference type="GO" id="GO:0006487">
    <property type="term" value="P:protein N-linked glycosylation"/>
    <property type="evidence" value="ECO:0007669"/>
    <property type="project" value="TreeGrafter"/>
</dbReference>
<protein>
    <recommendedName>
        <fullName evidence="1">Glycosyltransferase 2-like domain-containing protein</fullName>
    </recommendedName>
</protein>
<evidence type="ECO:0000313" key="3">
    <source>
        <dbReference type="Proteomes" id="UP000263336"/>
    </source>
</evidence>
<sequence>MEKEQIKSEKLVSIIVPAYKQERTIKQDLENILNTLLQTRWEFEIIVVVDGFLDKTYDIARSLENKKLKVYGYETNKGKGYAIRYGMARASGDYISFIDAGMDINPNGISMLLEHMEWYGADIIVGSKKHPVSKVNYPLIRKVYSWGYHTLVRFLFGLKLSDTQTGLKVFKRDVLLKVLPRLLIKEFAFDIELLAVASHLGFNSIYEAPVNLTMDFSRSTFSPFFLLDKHVRNMLVDTAAVFYRLKILKYYDDASVRKWIYDEELDMRVNTGELRNE</sequence>
<dbReference type="Gene3D" id="3.90.550.10">
    <property type="entry name" value="Spore Coat Polysaccharide Biosynthesis Protein SpsA, Chain A"/>
    <property type="match status" value="1"/>
</dbReference>
<proteinExistence type="predicted"/>
<dbReference type="InterPro" id="IPR001173">
    <property type="entry name" value="Glyco_trans_2-like"/>
</dbReference>
<organism evidence="2 3">
    <name type="scientific">candidate division WWE3 bacterium</name>
    <dbReference type="NCBI Taxonomy" id="2053526"/>
    <lineage>
        <taxon>Bacteria</taxon>
        <taxon>Katanobacteria</taxon>
    </lineage>
</organism>